<dbReference type="InterPro" id="IPR036388">
    <property type="entry name" value="WH-like_DNA-bd_sf"/>
</dbReference>
<sequence>MEIRLLRYFVEIAREGNMTRAAQKLHVSQSALSKQMKELETDLHHELFRRTRAGLILTDAGMMLRNRAEDILEMVDKTEDEFAALDEITGGDVSIGCAESHLIAYLAQAIKEFRLTYPRFRFHLFSADTDPLAERLDRGLLDFAVIAEPPDLSKYNYLIFPGTDRWGLVMQKDHPLAAKTAITVDDLLDEDLICSPQCIRFDMPLWCGEKTDQLRFIGTDNLAYNGTICVRQGLGSLLTFEHLANTSEETGLTFRPLEPALEVKMYIIWKKYQVFSPIANLFRKKLIAMYGANRSEAYTGDDSY</sequence>
<evidence type="ECO:0000256" key="4">
    <source>
        <dbReference type="ARBA" id="ARBA00023163"/>
    </source>
</evidence>
<dbReference type="Proteomes" id="UP000606870">
    <property type="component" value="Unassembled WGS sequence"/>
</dbReference>
<dbReference type="InterPro" id="IPR050950">
    <property type="entry name" value="HTH-type_LysR_regulators"/>
</dbReference>
<dbReference type="InterPro" id="IPR000847">
    <property type="entry name" value="LysR_HTH_N"/>
</dbReference>
<protein>
    <submittedName>
        <fullName evidence="6">LysR family transcriptional regulator</fullName>
    </submittedName>
</protein>
<dbReference type="Gene3D" id="1.10.10.10">
    <property type="entry name" value="Winged helix-like DNA-binding domain superfamily/Winged helix DNA-binding domain"/>
    <property type="match status" value="1"/>
</dbReference>
<evidence type="ECO:0000313" key="6">
    <source>
        <dbReference type="EMBL" id="MBC3537820.1"/>
    </source>
</evidence>
<evidence type="ECO:0000256" key="1">
    <source>
        <dbReference type="ARBA" id="ARBA00009437"/>
    </source>
</evidence>
<reference evidence="6 7" key="1">
    <citation type="submission" date="2020-08" db="EMBL/GenBank/DDBJ databases">
        <authorList>
            <person name="Liu C."/>
            <person name="Sun Q."/>
        </authorList>
    </citation>
    <scope>NUCLEOTIDE SEQUENCE [LARGE SCALE GENOMIC DNA]</scope>
    <source>
        <strain evidence="6 7">NSJ-59</strain>
    </source>
</reference>
<keyword evidence="7" id="KW-1185">Reference proteome</keyword>
<dbReference type="Gene3D" id="3.40.190.10">
    <property type="entry name" value="Periplasmic binding protein-like II"/>
    <property type="match status" value="2"/>
</dbReference>
<dbReference type="SUPFAM" id="SSF53850">
    <property type="entry name" value="Periplasmic binding protein-like II"/>
    <property type="match status" value="1"/>
</dbReference>
<evidence type="ECO:0000313" key="7">
    <source>
        <dbReference type="Proteomes" id="UP000606870"/>
    </source>
</evidence>
<comment type="similarity">
    <text evidence="1">Belongs to the LysR transcriptional regulatory family.</text>
</comment>
<dbReference type="CDD" id="cd05466">
    <property type="entry name" value="PBP2_LTTR_substrate"/>
    <property type="match status" value="1"/>
</dbReference>
<dbReference type="Pfam" id="PF00126">
    <property type="entry name" value="HTH_1"/>
    <property type="match status" value="1"/>
</dbReference>
<dbReference type="PANTHER" id="PTHR30419:SF8">
    <property type="entry name" value="NITROGEN ASSIMILATION TRANSCRIPTIONAL ACTIVATOR-RELATED"/>
    <property type="match status" value="1"/>
</dbReference>
<gene>
    <name evidence="6" type="ORF">H8J70_11275</name>
</gene>
<dbReference type="Pfam" id="PF03466">
    <property type="entry name" value="LysR_substrate"/>
    <property type="match status" value="1"/>
</dbReference>
<keyword evidence="4" id="KW-0804">Transcription</keyword>
<dbReference type="PANTHER" id="PTHR30419">
    <property type="entry name" value="HTH-TYPE TRANSCRIPTIONAL REGULATOR YBHD"/>
    <property type="match status" value="1"/>
</dbReference>
<keyword evidence="2" id="KW-0805">Transcription regulation</keyword>
<evidence type="ECO:0000256" key="2">
    <source>
        <dbReference type="ARBA" id="ARBA00023015"/>
    </source>
</evidence>
<evidence type="ECO:0000259" key="5">
    <source>
        <dbReference type="PROSITE" id="PS50931"/>
    </source>
</evidence>
<name>A0ABR6VKL5_9FIRM</name>
<dbReference type="EMBL" id="JACOGK010000043">
    <property type="protein sequence ID" value="MBC3537820.1"/>
    <property type="molecule type" value="Genomic_DNA"/>
</dbReference>
<proteinExistence type="inferred from homology"/>
<dbReference type="SUPFAM" id="SSF46785">
    <property type="entry name" value="Winged helix' DNA-binding domain"/>
    <property type="match status" value="1"/>
</dbReference>
<keyword evidence="3" id="KW-0238">DNA-binding</keyword>
<feature type="domain" description="HTH lysR-type" evidence="5">
    <location>
        <begin position="1"/>
        <end position="58"/>
    </location>
</feature>
<dbReference type="InterPro" id="IPR005119">
    <property type="entry name" value="LysR_subst-bd"/>
</dbReference>
<dbReference type="InterPro" id="IPR036390">
    <property type="entry name" value="WH_DNA-bd_sf"/>
</dbReference>
<comment type="caution">
    <text evidence="6">The sequence shown here is derived from an EMBL/GenBank/DDBJ whole genome shotgun (WGS) entry which is preliminary data.</text>
</comment>
<dbReference type="PROSITE" id="PS50931">
    <property type="entry name" value="HTH_LYSR"/>
    <property type="match status" value="1"/>
</dbReference>
<accession>A0ABR6VKL5</accession>
<dbReference type="PRINTS" id="PR00039">
    <property type="entry name" value="HTHLYSR"/>
</dbReference>
<dbReference type="RefSeq" id="WP_186504392.1">
    <property type="nucleotide sequence ID" value="NZ_JACOGK010000043.1"/>
</dbReference>
<organism evidence="6 7">
    <name type="scientific">Megasphaera hominis</name>
    <dbReference type="NCBI Taxonomy" id="159836"/>
    <lineage>
        <taxon>Bacteria</taxon>
        <taxon>Bacillati</taxon>
        <taxon>Bacillota</taxon>
        <taxon>Negativicutes</taxon>
        <taxon>Veillonellales</taxon>
        <taxon>Veillonellaceae</taxon>
        <taxon>Megasphaera</taxon>
    </lineage>
</organism>
<evidence type="ECO:0000256" key="3">
    <source>
        <dbReference type="ARBA" id="ARBA00023125"/>
    </source>
</evidence>